<keyword evidence="4" id="KW-1185">Reference proteome</keyword>
<dbReference type="InterPro" id="IPR036380">
    <property type="entry name" value="Isochorismatase-like_sf"/>
</dbReference>
<dbReference type="Gene3D" id="3.40.50.850">
    <property type="entry name" value="Isochorismatase-like"/>
    <property type="match status" value="1"/>
</dbReference>
<dbReference type="InterPro" id="IPR050272">
    <property type="entry name" value="Isochorismatase-like_hydrls"/>
</dbReference>
<evidence type="ECO:0000313" key="4">
    <source>
        <dbReference type="Proteomes" id="UP001496627"/>
    </source>
</evidence>
<comment type="caution">
    <text evidence="3">The sequence shown here is derived from an EMBL/GenBank/DDBJ whole genome shotgun (WGS) entry which is preliminary data.</text>
</comment>
<dbReference type="EMBL" id="JBEAAL010000016">
    <property type="protein sequence ID" value="MEQ1407167.1"/>
    <property type="molecule type" value="Genomic_DNA"/>
</dbReference>
<organism evidence="3 4">
    <name type="scientific">Neorhizobium phenanthreniclasticum</name>
    <dbReference type="NCBI Taxonomy" id="3157917"/>
    <lineage>
        <taxon>Bacteria</taxon>
        <taxon>Pseudomonadati</taxon>
        <taxon>Pseudomonadota</taxon>
        <taxon>Alphaproteobacteria</taxon>
        <taxon>Hyphomicrobiales</taxon>
        <taxon>Rhizobiaceae</taxon>
        <taxon>Rhizobium/Agrobacterium group</taxon>
        <taxon>Neorhizobium</taxon>
    </lineage>
</organism>
<dbReference type="RefSeq" id="WP_037154762.1">
    <property type="nucleotide sequence ID" value="NZ_JBEAAL010000016.1"/>
</dbReference>
<evidence type="ECO:0000256" key="1">
    <source>
        <dbReference type="ARBA" id="ARBA00022801"/>
    </source>
</evidence>
<gene>
    <name evidence="3" type="ORF">ABK249_19735</name>
</gene>
<feature type="domain" description="Isochorismatase-like" evidence="2">
    <location>
        <begin position="10"/>
        <end position="179"/>
    </location>
</feature>
<dbReference type="CDD" id="cd00431">
    <property type="entry name" value="cysteine_hydrolases"/>
    <property type="match status" value="1"/>
</dbReference>
<dbReference type="EC" id="3.-.-.-" evidence="3"/>
<dbReference type="GO" id="GO:0016787">
    <property type="term" value="F:hydrolase activity"/>
    <property type="evidence" value="ECO:0007669"/>
    <property type="project" value="UniProtKB-KW"/>
</dbReference>
<dbReference type="Proteomes" id="UP001496627">
    <property type="component" value="Unassembled WGS sequence"/>
</dbReference>
<name>A0ABV0M5M5_9HYPH</name>
<accession>A0ABV0M5M5</accession>
<evidence type="ECO:0000313" key="3">
    <source>
        <dbReference type="EMBL" id="MEQ1407167.1"/>
    </source>
</evidence>
<proteinExistence type="predicted"/>
<dbReference type="PANTHER" id="PTHR43540">
    <property type="entry name" value="PEROXYUREIDOACRYLATE/UREIDOACRYLATE AMIDOHYDROLASE-RELATED"/>
    <property type="match status" value="1"/>
</dbReference>
<reference evidence="3 4" key="1">
    <citation type="submission" date="2024-05" db="EMBL/GenBank/DDBJ databases">
        <title>Neorhizobium sp. Rsf11, a plant growth promoting and heavy metal resistant PAH-degrader.</title>
        <authorList>
            <person name="Golubev S.N."/>
            <person name="Muratova A.Y."/>
            <person name="Markelova M.I."/>
        </authorList>
    </citation>
    <scope>NUCLEOTIDE SEQUENCE [LARGE SCALE GENOMIC DNA]</scope>
    <source>
        <strain evidence="3 4">Rsf11</strain>
    </source>
</reference>
<dbReference type="PANTHER" id="PTHR43540:SF6">
    <property type="entry name" value="ISOCHORISMATASE-LIKE DOMAIN-CONTAINING PROTEIN"/>
    <property type="match status" value="1"/>
</dbReference>
<dbReference type="InterPro" id="IPR000868">
    <property type="entry name" value="Isochorismatase-like_dom"/>
</dbReference>
<keyword evidence="1 3" id="KW-0378">Hydrolase</keyword>
<sequence length="195" mass="22106">MEDPHHCRHLCVDMQRMFAEDTPWNIPWMQRVRQPVAMIAGAFPAGTIFTRFVPPTTPAEAQGSWRDYYEKWPMMTRGELGDEMVDILPELRALAPPAIVFDKMVYSPWFDNRLHHFLRGQGVTTLIISGGETDVCVLAAILGAVDLGYAIILVKDAICSTSDETHDASLALFGRRFSNQLRLADTDEVLRWWQG</sequence>
<protein>
    <submittedName>
        <fullName evidence="3">Isochorismatase family cysteine hydrolase</fullName>
        <ecNumber evidence="3">3.-.-.-</ecNumber>
    </submittedName>
</protein>
<evidence type="ECO:0000259" key="2">
    <source>
        <dbReference type="Pfam" id="PF00857"/>
    </source>
</evidence>
<dbReference type="SUPFAM" id="SSF52499">
    <property type="entry name" value="Isochorismatase-like hydrolases"/>
    <property type="match status" value="1"/>
</dbReference>
<dbReference type="Pfam" id="PF00857">
    <property type="entry name" value="Isochorismatase"/>
    <property type="match status" value="1"/>
</dbReference>